<evidence type="ECO:0000313" key="12">
    <source>
        <dbReference type="Ensembl" id="ENSOMYP00000049957.2"/>
    </source>
</evidence>
<organism evidence="12 13">
    <name type="scientific">Oncorhynchus mykiss</name>
    <name type="common">Rainbow trout</name>
    <name type="synonym">Salmo gairdneri</name>
    <dbReference type="NCBI Taxonomy" id="8022"/>
    <lineage>
        <taxon>Eukaryota</taxon>
        <taxon>Metazoa</taxon>
        <taxon>Chordata</taxon>
        <taxon>Craniata</taxon>
        <taxon>Vertebrata</taxon>
        <taxon>Euteleostomi</taxon>
        <taxon>Actinopterygii</taxon>
        <taxon>Neopterygii</taxon>
        <taxon>Teleostei</taxon>
        <taxon>Protacanthopterygii</taxon>
        <taxon>Salmoniformes</taxon>
        <taxon>Salmonidae</taxon>
        <taxon>Salmoninae</taxon>
        <taxon>Oncorhynchus</taxon>
    </lineage>
</organism>
<dbReference type="InterPro" id="IPR051976">
    <property type="entry name" value="Synaptopodin_domain"/>
</dbReference>
<feature type="region of interest" description="Disordered" evidence="10">
    <location>
        <begin position="525"/>
        <end position="584"/>
    </location>
</feature>
<dbReference type="OrthoDB" id="8882674at2759"/>
<feature type="region of interest" description="Disordered" evidence="10">
    <location>
        <begin position="452"/>
        <end position="475"/>
    </location>
</feature>
<proteinExistence type="inferred from homology"/>
<evidence type="ECO:0000256" key="4">
    <source>
        <dbReference type="ARBA" id="ARBA00022553"/>
    </source>
</evidence>
<sequence length="1275" mass="135743">MVAEEVVVTLSGGAPWGFRLQGGVEHQTPLQVSKVRRRSKACRAGLREEDELVAIGDRVCAELSHAQAMTLIDSHRHTLNLRIKRFRSGVHTVALSGRTPTHIATHTHTPTHPVLSPTDGPACLTITSPPDSEAYYGETDSDADTHTHTHRRQRRTPPHTRSPGRQQQEEETSELSGYESAPDGGVSLQGPWEQLPTFGNGVIQQWEQPTGLGTGGFQPGVPRREVVYQPQPPQSQPEWTHPAQHVPHPEQGEPTGGREAEGEGDSGFQEAGLCVGLACSPLVSPERAKGAMMLGSSRQMVPMVGAQLTPLSDDLSTTYKDKARQAKLQRGESVVDRQVKEARTKCRSIASLLTDAPYSNSKGVLMFKKRRQRAKKFTLTCFGRAEGEVGAETGGETEGEVGAETGGETEGEEEEGSSFPSGSEVDEEGFAGTFDPTWDSGYLDLLDRRSSACPSTYNSRSQTPTNQSSGLDSSAYQSPEINVSINQGSVANAPAYQSPGLDSIAYQGKETEQSEQQRKRVTHVAYNPAPNPSPAAGLSNGGPVGVSRASVVLTPPSHTPNLQPDLNPNPNPPGGIHNRTACPFTSGLAPSRPPVTPVIFRPVQPTPAVTMVSKPTAAVSMVTIAPPRPSGGPQARRAVSSTSLYIPPRPAAAILFPPTALPRPPVLSPPSLASAPFSLTYTPSQPFIPPSVHTATFSPSSAPYSLPNHPPQPTQHFCSLTAPQPFSPPPPAPTQHFSAPPRQPFSPPPDAPVYPSSAVAAQSFSAPPRQPFSPPPDAPVYPSSAVAAQSFSAPPSINQSFPPSYPTPYSHPPPLAQTQPPPPLTFNPYVATATPSTAQPPSSDSLSSREQRIAVPASRTGILAEARRRSNKKPMFRPSVENKKDVSPNPALLELLQNPDAPTRMGPRPGSGPGSMGPSGGVGGVETGGESGPEEDWLRLGAEACNFMQARRGPKPPPVAPKTQGPPQVPQLSGKGGQLFARRQSRMDRYVVESTPSSPQPSPCHPRQPSPTLSLPSQFRYSSSCRAPPPISYNPLLSPSCPPQAQRQRAGVAGQGARPAGHKAAPGGQKAQGIKALDFMSRQPYQLNSSLFSYGGGTPQQAQAYQQQPRMMGGSYGPIKTPRVYEIKRFSTPPPTGPSPTIIVPRSATTLGEPLWRSDIISPLPIATPCYQSPSNTPYPPQPQWVPPPPAPNTPLPQLPSFPSAHVPNPHPYPSEPHAPQQGNMQFKSAPDLSPLVHTPPCPASTKPSRVPRPRFSTSNLGLQPSVWRPGSTTH</sequence>
<protein>
    <recommendedName>
        <fullName evidence="9">Synaptopodin 2-like protein</fullName>
    </recommendedName>
</protein>
<dbReference type="PANTHER" id="PTHR24217">
    <property type="entry name" value="PUTATIVE-RELATED"/>
    <property type="match status" value="1"/>
</dbReference>
<dbReference type="GO" id="GO:0032233">
    <property type="term" value="P:positive regulation of actin filament bundle assembly"/>
    <property type="evidence" value="ECO:0007669"/>
    <property type="project" value="TreeGrafter"/>
</dbReference>
<comment type="function">
    <text evidence="8">Actin-associated protein that may play a role in modulating actin-based shape.</text>
</comment>
<dbReference type="Pfam" id="PF00595">
    <property type="entry name" value="PDZ"/>
    <property type="match status" value="1"/>
</dbReference>
<feature type="region of interest" description="Disordered" evidence="10">
    <location>
        <begin position="698"/>
        <end position="935"/>
    </location>
</feature>
<accession>A0A8C7RFM6</accession>
<feature type="compositionally biased region" description="Polar residues" evidence="10">
    <location>
        <begin position="833"/>
        <end position="846"/>
    </location>
</feature>
<keyword evidence="5" id="KW-0009">Actin-binding</keyword>
<keyword evidence="13" id="KW-1185">Reference proteome</keyword>
<dbReference type="PROSITE" id="PS50106">
    <property type="entry name" value="PDZ"/>
    <property type="match status" value="1"/>
</dbReference>
<dbReference type="GO" id="GO:0015629">
    <property type="term" value="C:actin cytoskeleton"/>
    <property type="evidence" value="ECO:0007669"/>
    <property type="project" value="TreeGrafter"/>
</dbReference>
<gene>
    <name evidence="12" type="primary">LOC110498961</name>
</gene>
<feature type="compositionally biased region" description="Pro residues" evidence="10">
    <location>
        <begin position="1177"/>
        <end position="1200"/>
    </location>
</feature>
<feature type="compositionally biased region" description="Basic residues" evidence="10">
    <location>
        <begin position="148"/>
        <end position="158"/>
    </location>
</feature>
<evidence type="ECO:0000256" key="5">
    <source>
        <dbReference type="ARBA" id="ARBA00023203"/>
    </source>
</evidence>
<feature type="region of interest" description="Disordered" evidence="10">
    <location>
        <begin position="948"/>
        <end position="1068"/>
    </location>
</feature>
<dbReference type="RefSeq" id="XP_036811656.1">
    <property type="nucleotide sequence ID" value="XM_036955761.1"/>
</dbReference>
<evidence type="ECO:0000313" key="13">
    <source>
        <dbReference type="Proteomes" id="UP000694395"/>
    </source>
</evidence>
<feature type="region of interest" description="Disordered" evidence="10">
    <location>
        <begin position="103"/>
        <end position="267"/>
    </location>
</feature>
<dbReference type="GO" id="GO:0030018">
    <property type="term" value="C:Z disc"/>
    <property type="evidence" value="ECO:0007669"/>
    <property type="project" value="TreeGrafter"/>
</dbReference>
<dbReference type="CDD" id="cd10820">
    <property type="entry name" value="PDZ_SYNPO2-like"/>
    <property type="match status" value="1"/>
</dbReference>
<feature type="compositionally biased region" description="Acidic residues" evidence="10">
    <location>
        <begin position="395"/>
        <end position="416"/>
    </location>
</feature>
<evidence type="ECO:0000259" key="11">
    <source>
        <dbReference type="PROSITE" id="PS50106"/>
    </source>
</evidence>
<reference evidence="12" key="3">
    <citation type="submission" date="2025-09" db="UniProtKB">
        <authorList>
            <consortium name="Ensembl"/>
        </authorList>
    </citation>
    <scope>IDENTIFICATION</scope>
</reference>
<feature type="compositionally biased region" description="Pro residues" evidence="10">
    <location>
        <begin position="768"/>
        <end position="779"/>
    </location>
</feature>
<keyword evidence="4" id="KW-0597">Phosphoprotein</keyword>
<dbReference type="GeneTree" id="ENSGT00950000183054"/>
<dbReference type="PANTHER" id="PTHR24217:SF10">
    <property type="entry name" value="SYNAPTOPODIN 2-LIKE PROTEIN"/>
    <property type="match status" value="1"/>
</dbReference>
<comment type="subcellular location">
    <subcellularLocation>
        <location evidence="1">Cytoplasm</location>
        <location evidence="1">Cytoskeleton</location>
    </subcellularLocation>
</comment>
<reference evidence="12" key="1">
    <citation type="submission" date="2020-07" db="EMBL/GenBank/DDBJ databases">
        <title>A long reads based de novo assembly of the rainbow trout Arlee double haploid line genome.</title>
        <authorList>
            <person name="Gao G."/>
            <person name="Palti Y."/>
        </authorList>
    </citation>
    <scope>NUCLEOTIDE SEQUENCE [LARGE SCALE GENOMIC DNA]</scope>
</reference>
<feature type="compositionally biased region" description="Polar residues" evidence="10">
    <location>
        <begin position="1010"/>
        <end position="1025"/>
    </location>
</feature>
<feature type="compositionally biased region" description="Gly residues" evidence="10">
    <location>
        <begin position="909"/>
        <end position="931"/>
    </location>
</feature>
<feature type="compositionally biased region" description="Pro residues" evidence="10">
    <location>
        <begin position="998"/>
        <end position="1009"/>
    </location>
</feature>
<feature type="compositionally biased region" description="Basic and acidic residues" evidence="10">
    <location>
        <begin position="247"/>
        <end position="261"/>
    </location>
</feature>
<feature type="compositionally biased region" description="Pro residues" evidence="10">
    <location>
        <begin position="803"/>
        <end position="825"/>
    </location>
</feature>
<dbReference type="GO" id="GO:0003779">
    <property type="term" value="F:actin binding"/>
    <property type="evidence" value="ECO:0007669"/>
    <property type="project" value="UniProtKB-KW"/>
</dbReference>
<dbReference type="GeneID" id="110498961"/>
<dbReference type="Gene3D" id="2.30.42.10">
    <property type="match status" value="1"/>
</dbReference>
<dbReference type="SUPFAM" id="SSF50156">
    <property type="entry name" value="PDZ domain-like"/>
    <property type="match status" value="1"/>
</dbReference>
<dbReference type="KEGG" id="omy:110498961"/>
<feature type="domain" description="PDZ" evidence="11">
    <location>
        <begin position="5"/>
        <end position="87"/>
    </location>
</feature>
<comment type="similarity">
    <text evidence="7">Belongs to the synaptopodin family.</text>
</comment>
<name>A0A8C7RFM6_ONCMY</name>
<dbReference type="AlphaFoldDB" id="A0A8C7RFM6"/>
<evidence type="ECO:0000256" key="8">
    <source>
        <dbReference type="ARBA" id="ARBA00057136"/>
    </source>
</evidence>
<dbReference type="Proteomes" id="UP000694395">
    <property type="component" value="Chromosome 20"/>
</dbReference>
<evidence type="ECO:0000256" key="9">
    <source>
        <dbReference type="ARBA" id="ARBA00069693"/>
    </source>
</evidence>
<reference evidence="12" key="2">
    <citation type="submission" date="2025-08" db="UniProtKB">
        <authorList>
            <consortium name="Ensembl"/>
        </authorList>
    </citation>
    <scope>IDENTIFICATION</scope>
</reference>
<dbReference type="InterPro" id="IPR036034">
    <property type="entry name" value="PDZ_sf"/>
</dbReference>
<feature type="region of interest" description="Disordered" evidence="10">
    <location>
        <begin position="388"/>
        <end position="436"/>
    </location>
</feature>
<feature type="compositionally biased region" description="Low complexity" evidence="10">
    <location>
        <begin position="103"/>
        <end position="118"/>
    </location>
</feature>
<evidence type="ECO:0000256" key="10">
    <source>
        <dbReference type="SAM" id="MobiDB-lite"/>
    </source>
</evidence>
<keyword evidence="6" id="KW-0206">Cytoskeleton</keyword>
<feature type="compositionally biased region" description="Pro residues" evidence="10">
    <location>
        <begin position="741"/>
        <end position="752"/>
    </location>
</feature>
<feature type="region of interest" description="Disordered" evidence="10">
    <location>
        <begin position="1172"/>
        <end position="1275"/>
    </location>
</feature>
<dbReference type="FunFam" id="2.30.42.10:FF:000137">
    <property type="entry name" value="Synaptopodin 2-like a"/>
    <property type="match status" value="1"/>
</dbReference>
<dbReference type="Ensembl" id="ENSOMYT00000054292.2">
    <property type="protein sequence ID" value="ENSOMYP00000049957.2"/>
    <property type="gene ID" value="ENSOMYG00000022674.2"/>
</dbReference>
<feature type="compositionally biased region" description="Low complexity" evidence="10">
    <location>
        <begin position="1043"/>
        <end position="1059"/>
    </location>
</feature>
<feature type="compositionally biased region" description="Polar residues" evidence="10">
    <location>
        <begin position="786"/>
        <end position="801"/>
    </location>
</feature>
<dbReference type="GO" id="GO:0005634">
    <property type="term" value="C:nucleus"/>
    <property type="evidence" value="ECO:0007669"/>
    <property type="project" value="TreeGrafter"/>
</dbReference>
<evidence type="ECO:0000256" key="2">
    <source>
        <dbReference type="ARBA" id="ARBA00022481"/>
    </source>
</evidence>
<evidence type="ECO:0000256" key="6">
    <source>
        <dbReference type="ARBA" id="ARBA00023212"/>
    </source>
</evidence>
<evidence type="ECO:0000256" key="3">
    <source>
        <dbReference type="ARBA" id="ARBA00022490"/>
    </source>
</evidence>
<keyword evidence="2" id="KW-0488">Methylation</keyword>
<keyword evidence="3" id="KW-0963">Cytoplasm</keyword>
<dbReference type="InterPro" id="IPR001478">
    <property type="entry name" value="PDZ"/>
</dbReference>
<evidence type="ECO:0000256" key="1">
    <source>
        <dbReference type="ARBA" id="ARBA00004245"/>
    </source>
</evidence>
<dbReference type="SMART" id="SM00228">
    <property type="entry name" value="PDZ"/>
    <property type="match status" value="1"/>
</dbReference>
<evidence type="ECO:0000256" key="7">
    <source>
        <dbReference type="ARBA" id="ARBA00038161"/>
    </source>
</evidence>